<gene>
    <name evidence="2" type="ORF">CHT91_11225</name>
</gene>
<accession>A0A3E2DAA4</accession>
<evidence type="ECO:0000313" key="2">
    <source>
        <dbReference type="EMBL" id="RFT42352.1"/>
    </source>
</evidence>
<dbReference type="AlphaFoldDB" id="A0A3E2DAA4"/>
<evidence type="ECO:0000256" key="1">
    <source>
        <dbReference type="SAM" id="MobiDB-lite"/>
    </source>
</evidence>
<feature type="region of interest" description="Disordered" evidence="1">
    <location>
        <begin position="214"/>
        <end position="307"/>
    </location>
</feature>
<name>A0A3E2DAA4_9ACTN</name>
<dbReference type="Proteomes" id="UP000259211">
    <property type="component" value="Unassembled WGS sequence"/>
</dbReference>
<evidence type="ECO:0000313" key="3">
    <source>
        <dbReference type="Proteomes" id="UP000259211"/>
    </source>
</evidence>
<proteinExistence type="predicted"/>
<dbReference type="EMBL" id="NOWI01000010">
    <property type="protein sequence ID" value="RFT42352.1"/>
    <property type="molecule type" value="Genomic_DNA"/>
</dbReference>
<feature type="compositionally biased region" description="Low complexity" evidence="1">
    <location>
        <begin position="65"/>
        <end position="89"/>
    </location>
</feature>
<organism evidence="2 3">
    <name type="scientific">Cutibacterium avidum</name>
    <dbReference type="NCBI Taxonomy" id="33010"/>
    <lineage>
        <taxon>Bacteria</taxon>
        <taxon>Bacillati</taxon>
        <taxon>Actinomycetota</taxon>
        <taxon>Actinomycetes</taxon>
        <taxon>Propionibacteriales</taxon>
        <taxon>Propionibacteriaceae</taxon>
        <taxon>Cutibacterium</taxon>
    </lineage>
</organism>
<protein>
    <submittedName>
        <fullName evidence="2">Uncharacterized protein</fullName>
    </submittedName>
</protein>
<reference evidence="2 3" key="1">
    <citation type="submission" date="2017-07" db="EMBL/GenBank/DDBJ databases">
        <authorList>
            <person name="Sun Z.S."/>
            <person name="Albrecht U."/>
            <person name="Echele G."/>
            <person name="Lee C.C."/>
        </authorList>
    </citation>
    <scope>NUCLEOTIDE SEQUENCE [LARGE SCALE GENOMIC DNA]</scope>
    <source>
        <strain evidence="2 3">P16-029</strain>
    </source>
</reference>
<feature type="region of interest" description="Disordered" evidence="1">
    <location>
        <begin position="63"/>
        <end position="89"/>
    </location>
</feature>
<feature type="compositionally biased region" description="Low complexity" evidence="1">
    <location>
        <begin position="237"/>
        <end position="283"/>
    </location>
</feature>
<sequence>MLASALAERGEDMTTVKQWLIRQQNLTKVGAWQAQRNDHEPNIMATDQAIMAITGHGYASTWSGKTPKNTPSCKTTPTTKPTVTPTGKPGDMGGAQKCIAVGHVWVYVEQHDGTSEGACASKFGNGLEALESAGFIVKAEGSMVTMINGYPTKTDTHEAYWSYWHATPAGADKSATWEHSRTGAASAQPKAGSIEGWYFKSSAADWNAGPSWDARLTPYDPSATPTPNPSVTPTQTPKPSVSPTVAPTVTPTGTPTMTPTGSATPTPSATETATATGSATAPAPVTPAPVGPSNRPSDRPALPRTGV</sequence>
<comment type="caution">
    <text evidence="2">The sequence shown here is derived from an EMBL/GenBank/DDBJ whole genome shotgun (WGS) entry which is preliminary data.</text>
</comment>